<accession>A0A6A4SRK9</accession>
<protein>
    <submittedName>
        <fullName evidence="2">Uncharacterized protein</fullName>
    </submittedName>
</protein>
<dbReference type="AlphaFoldDB" id="A0A6A4SRK9"/>
<reference evidence="2 3" key="1">
    <citation type="submission" date="2019-06" db="EMBL/GenBank/DDBJ databases">
        <title>Draft genomes of female and male turbot (Scophthalmus maximus).</title>
        <authorList>
            <person name="Xu H."/>
            <person name="Xu X.-W."/>
            <person name="Shao C."/>
            <person name="Chen S."/>
        </authorList>
    </citation>
    <scope>NUCLEOTIDE SEQUENCE [LARGE SCALE GENOMIC DNA]</scope>
    <source>
        <strain evidence="2">Ysfricsl-2016a</strain>
        <tissue evidence="2">Blood</tissue>
    </source>
</reference>
<evidence type="ECO:0000256" key="1">
    <source>
        <dbReference type="SAM" id="MobiDB-lite"/>
    </source>
</evidence>
<evidence type="ECO:0000313" key="3">
    <source>
        <dbReference type="Proteomes" id="UP000438429"/>
    </source>
</evidence>
<feature type="region of interest" description="Disordered" evidence="1">
    <location>
        <begin position="28"/>
        <end position="55"/>
    </location>
</feature>
<gene>
    <name evidence="2" type="ORF">F2P81_015242</name>
</gene>
<organism evidence="2 3">
    <name type="scientific">Scophthalmus maximus</name>
    <name type="common">Turbot</name>
    <name type="synonym">Psetta maxima</name>
    <dbReference type="NCBI Taxonomy" id="52904"/>
    <lineage>
        <taxon>Eukaryota</taxon>
        <taxon>Metazoa</taxon>
        <taxon>Chordata</taxon>
        <taxon>Craniata</taxon>
        <taxon>Vertebrata</taxon>
        <taxon>Euteleostomi</taxon>
        <taxon>Actinopterygii</taxon>
        <taxon>Neopterygii</taxon>
        <taxon>Teleostei</taxon>
        <taxon>Neoteleostei</taxon>
        <taxon>Acanthomorphata</taxon>
        <taxon>Carangaria</taxon>
        <taxon>Pleuronectiformes</taxon>
        <taxon>Pleuronectoidei</taxon>
        <taxon>Scophthalmidae</taxon>
        <taxon>Scophthalmus</taxon>
    </lineage>
</organism>
<name>A0A6A4SRK9_SCOMX</name>
<sequence>MLRHAAATGKRPDSQECVWVMSNVMRSNEGEDGENRCSVDELRQGPSGGGSSNHINMDLVTDVELHEDYDMITTSTSKGLKGDLAGADVIATILDLEVGGLRRSSDFPSPKCVFSGLFQSNFLTENMKI</sequence>
<dbReference type="EMBL" id="VEVO01000013">
    <property type="protein sequence ID" value="KAF0032952.1"/>
    <property type="molecule type" value="Genomic_DNA"/>
</dbReference>
<proteinExistence type="predicted"/>
<dbReference type="Proteomes" id="UP000438429">
    <property type="component" value="Unassembled WGS sequence"/>
</dbReference>
<evidence type="ECO:0000313" key="2">
    <source>
        <dbReference type="EMBL" id="KAF0032952.1"/>
    </source>
</evidence>
<comment type="caution">
    <text evidence="2">The sequence shown here is derived from an EMBL/GenBank/DDBJ whole genome shotgun (WGS) entry which is preliminary data.</text>
</comment>
<feature type="compositionally biased region" description="Basic and acidic residues" evidence="1">
    <location>
        <begin position="33"/>
        <end position="43"/>
    </location>
</feature>